<organism evidence="1 2">
    <name type="scientific">Rubrimonas cliftonensis</name>
    <dbReference type="NCBI Taxonomy" id="89524"/>
    <lineage>
        <taxon>Bacteria</taxon>
        <taxon>Pseudomonadati</taxon>
        <taxon>Pseudomonadota</taxon>
        <taxon>Alphaproteobacteria</taxon>
        <taxon>Rhodobacterales</taxon>
        <taxon>Paracoccaceae</taxon>
        <taxon>Rubrimonas</taxon>
    </lineage>
</organism>
<accession>A0A1H4GC41</accession>
<protein>
    <submittedName>
        <fullName evidence="1">Uncharacterized protein</fullName>
    </submittedName>
</protein>
<gene>
    <name evidence="1" type="ORF">SAMN05444370_1465</name>
</gene>
<evidence type="ECO:0000313" key="1">
    <source>
        <dbReference type="EMBL" id="SEB06468.1"/>
    </source>
</evidence>
<name>A0A1H4GC41_9RHOB</name>
<keyword evidence="2" id="KW-1185">Reference proteome</keyword>
<sequence>MTASDEPFLPVCATFLRQHVAPPLTRCLADETGADASRAPLVACVTTWLADLVAAQDAAVLAPERLSLVLETLWVLSILGLLPSPDHGRRFVDIALRPGLTRALELALAGVGALDLLRGTQVVDNFRQRQSFLVDMMADAADPQSRARRMM</sequence>
<dbReference type="Proteomes" id="UP000198703">
    <property type="component" value="Unassembled WGS sequence"/>
</dbReference>
<dbReference type="RefSeq" id="WP_093256878.1">
    <property type="nucleotide sequence ID" value="NZ_FNQM01000046.1"/>
</dbReference>
<evidence type="ECO:0000313" key="2">
    <source>
        <dbReference type="Proteomes" id="UP000198703"/>
    </source>
</evidence>
<proteinExistence type="predicted"/>
<dbReference type="EMBL" id="FNQM01000046">
    <property type="protein sequence ID" value="SEB06468.1"/>
    <property type="molecule type" value="Genomic_DNA"/>
</dbReference>
<dbReference type="AlphaFoldDB" id="A0A1H4GC41"/>
<reference evidence="1 2" key="1">
    <citation type="submission" date="2016-10" db="EMBL/GenBank/DDBJ databases">
        <authorList>
            <person name="de Groot N.N."/>
        </authorList>
    </citation>
    <scope>NUCLEOTIDE SEQUENCE [LARGE SCALE GENOMIC DNA]</scope>
    <source>
        <strain evidence="1 2">DSM 15345</strain>
    </source>
</reference>